<dbReference type="GO" id="GO:0017004">
    <property type="term" value="P:cytochrome complex assembly"/>
    <property type="evidence" value="ECO:0007669"/>
    <property type="project" value="UniProtKB-KW"/>
</dbReference>
<dbReference type="STRING" id="696127.midi_01134"/>
<evidence type="ECO:0000256" key="5">
    <source>
        <dbReference type="ARBA" id="ARBA00023284"/>
    </source>
</evidence>
<evidence type="ECO:0000256" key="1">
    <source>
        <dbReference type="ARBA" id="ARBA00003565"/>
    </source>
</evidence>
<dbReference type="PANTHER" id="PTHR42852">
    <property type="entry name" value="THIOL:DISULFIDE INTERCHANGE PROTEIN DSBE"/>
    <property type="match status" value="1"/>
</dbReference>
<evidence type="ECO:0000313" key="8">
    <source>
        <dbReference type="EMBL" id="AEI89411.1"/>
    </source>
</evidence>
<comment type="subcellular location">
    <subcellularLocation>
        <location evidence="2">Cell envelope</location>
    </subcellularLocation>
</comment>
<feature type="domain" description="Thioredoxin" evidence="7">
    <location>
        <begin position="34"/>
        <end position="162"/>
    </location>
</feature>
<accession>F7XU52</accession>
<reference evidence="8 9" key="1">
    <citation type="journal article" date="2011" name="Mol. Biol. Evol.">
        <title>Phylogenomic evidence for the presence of a flagellum and cbb3 oxidase in the free-living mitochondrial ancestor.</title>
        <authorList>
            <person name="Sassera D."/>
            <person name="Lo N."/>
            <person name="Epis S."/>
            <person name="D'Auria G."/>
            <person name="Montagna M."/>
            <person name="Comandatore F."/>
            <person name="Horner D."/>
            <person name="Pereto J."/>
            <person name="Luciano A.M."/>
            <person name="Franciosi F."/>
            <person name="Ferri E."/>
            <person name="Crotti E."/>
            <person name="Bazzocchi C."/>
            <person name="Daffonchio D."/>
            <person name="Sacchi L."/>
            <person name="Moya A."/>
            <person name="Latorre A."/>
            <person name="Bandi C."/>
        </authorList>
    </citation>
    <scope>NUCLEOTIDE SEQUENCE [LARGE SCALE GENOMIC DNA]</scope>
    <source>
        <strain evidence="8 9">IricVA</strain>
    </source>
</reference>
<keyword evidence="6" id="KW-0732">Signal</keyword>
<dbReference type="InterPro" id="IPR050553">
    <property type="entry name" value="Thioredoxin_ResA/DsbE_sf"/>
</dbReference>
<keyword evidence="3" id="KW-0201">Cytochrome c-type biogenesis</keyword>
<dbReference type="PROSITE" id="PS51352">
    <property type="entry name" value="THIOREDOXIN_2"/>
    <property type="match status" value="1"/>
</dbReference>
<dbReference type="SUPFAM" id="SSF52833">
    <property type="entry name" value="Thioredoxin-like"/>
    <property type="match status" value="1"/>
</dbReference>
<evidence type="ECO:0000313" key="9">
    <source>
        <dbReference type="Proteomes" id="UP000006639"/>
    </source>
</evidence>
<dbReference type="InterPro" id="IPR013766">
    <property type="entry name" value="Thioredoxin_domain"/>
</dbReference>
<keyword evidence="9" id="KW-1185">Reference proteome</keyword>
<dbReference type="OrthoDB" id="9799347at2"/>
<protein>
    <submittedName>
        <fullName evidence="8">Putative thioredoxin protein</fullName>
    </submittedName>
</protein>
<dbReference type="GO" id="GO:0016209">
    <property type="term" value="F:antioxidant activity"/>
    <property type="evidence" value="ECO:0007669"/>
    <property type="project" value="InterPro"/>
</dbReference>
<dbReference type="HOGENOM" id="CLU_1271105_0_0_5"/>
<sequence>MKRFFIFLLTAFLSAEAAFCETEQKAIMQELVFSKAVRKIPKINFVDEVENNYDIKDFEGQIVILYSWASWCVECINELKRLDTLKSKLLYENVADIEIIPISIDFKQPEFLHSVYKNTGIANLGLFIDQNKKVMKTLEISGAPYTIILDKNLMEIMRTNQHIKWDKANIIDQLIKLRGGPVKKYQSDALQLEHSEDLQKEGDNVDNSDIQRMLNSK</sequence>
<feature type="signal peptide" evidence="6">
    <location>
        <begin position="1"/>
        <end position="17"/>
    </location>
</feature>
<dbReference type="InterPro" id="IPR036249">
    <property type="entry name" value="Thioredoxin-like_sf"/>
</dbReference>
<dbReference type="InterPro" id="IPR012336">
    <property type="entry name" value="Thioredoxin-like_fold"/>
</dbReference>
<keyword evidence="5" id="KW-0676">Redox-active center</keyword>
<feature type="chain" id="PRO_5003372135" evidence="6">
    <location>
        <begin position="18"/>
        <end position="217"/>
    </location>
</feature>
<dbReference type="CDD" id="cd02966">
    <property type="entry name" value="TlpA_like_family"/>
    <property type="match status" value="1"/>
</dbReference>
<dbReference type="GO" id="GO:0016491">
    <property type="term" value="F:oxidoreductase activity"/>
    <property type="evidence" value="ECO:0007669"/>
    <property type="project" value="InterPro"/>
</dbReference>
<evidence type="ECO:0000259" key="7">
    <source>
        <dbReference type="PROSITE" id="PS51352"/>
    </source>
</evidence>
<dbReference type="KEGG" id="mmn:midi_01134"/>
<keyword evidence="4" id="KW-1015">Disulfide bond</keyword>
<dbReference type="Gene3D" id="3.40.30.10">
    <property type="entry name" value="Glutaredoxin"/>
    <property type="match status" value="1"/>
</dbReference>
<dbReference type="PANTHER" id="PTHR42852:SF6">
    <property type="entry name" value="THIOL:DISULFIDE INTERCHANGE PROTEIN DSBE"/>
    <property type="match status" value="1"/>
</dbReference>
<dbReference type="Pfam" id="PF13905">
    <property type="entry name" value="Thioredoxin_8"/>
    <property type="match status" value="1"/>
</dbReference>
<name>F7XU52_MIDMI</name>
<dbReference type="EMBL" id="CP002130">
    <property type="protein sequence ID" value="AEI89411.1"/>
    <property type="molecule type" value="Genomic_DNA"/>
</dbReference>
<evidence type="ECO:0000256" key="2">
    <source>
        <dbReference type="ARBA" id="ARBA00004196"/>
    </source>
</evidence>
<dbReference type="GO" id="GO:0030313">
    <property type="term" value="C:cell envelope"/>
    <property type="evidence" value="ECO:0007669"/>
    <property type="project" value="UniProtKB-SubCell"/>
</dbReference>
<gene>
    <name evidence="8" type="ordered locus">midi_01134</name>
</gene>
<dbReference type="RefSeq" id="WP_013951603.1">
    <property type="nucleotide sequence ID" value="NC_015722.1"/>
</dbReference>
<organism evidence="8 9">
    <name type="scientific">Midichloria mitochondrii (strain IricVA)</name>
    <dbReference type="NCBI Taxonomy" id="696127"/>
    <lineage>
        <taxon>Bacteria</taxon>
        <taxon>Pseudomonadati</taxon>
        <taxon>Pseudomonadota</taxon>
        <taxon>Alphaproteobacteria</taxon>
        <taxon>Rickettsiales</taxon>
        <taxon>Candidatus Midichloriaceae</taxon>
        <taxon>Candidatus Midichloria</taxon>
    </lineage>
</organism>
<comment type="function">
    <text evidence="1">May be required for disulfide bond formation in some proteins.</text>
</comment>
<proteinExistence type="predicted"/>
<dbReference type="Proteomes" id="UP000006639">
    <property type="component" value="Chromosome"/>
</dbReference>
<dbReference type="AlphaFoldDB" id="F7XU52"/>
<evidence type="ECO:0000256" key="3">
    <source>
        <dbReference type="ARBA" id="ARBA00022748"/>
    </source>
</evidence>
<evidence type="ECO:0000256" key="6">
    <source>
        <dbReference type="SAM" id="SignalP"/>
    </source>
</evidence>
<evidence type="ECO:0000256" key="4">
    <source>
        <dbReference type="ARBA" id="ARBA00023157"/>
    </source>
</evidence>